<dbReference type="EMBL" id="CP147248">
    <property type="protein sequence ID" value="WYJ85264.1"/>
    <property type="molecule type" value="Genomic_DNA"/>
</dbReference>
<name>A0ABZ2T337_9ENTE</name>
<dbReference type="SUPFAM" id="SSF160527">
    <property type="entry name" value="V-type ATPase subunit E-like"/>
    <property type="match status" value="1"/>
</dbReference>
<evidence type="ECO:0000256" key="1">
    <source>
        <dbReference type="SAM" id="Coils"/>
    </source>
</evidence>
<evidence type="ECO:0000313" key="2">
    <source>
        <dbReference type="EMBL" id="WYJ85264.1"/>
    </source>
</evidence>
<keyword evidence="1" id="KW-0175">Coiled coil</keyword>
<protein>
    <submittedName>
        <fullName evidence="2">V/A-type H+/Na+-transporting ATPase subunit E</fullName>
    </submittedName>
</protein>
<gene>
    <name evidence="2" type="ORF">A5866_000340</name>
</gene>
<sequence length="194" mass="22629">MDAIEKIVEQILEKGQIEVSTYKKAEIDRIDQEYQEQEEALVLQESKLIEKNQEQTNKAFKQKENRQQLEIKQAILNQKQEYLEQLFLKSVERMNQWTQAEFQQFAEQIITQLPIEGEASLIVGEHSNGKLSNQWLLEHSTEKLKLRLENKLVPGSGGFIVAKEGVEYNFLFSSLVQEVKKTESFNVLESYFSN</sequence>
<evidence type="ECO:0000313" key="3">
    <source>
        <dbReference type="Proteomes" id="UP000195080"/>
    </source>
</evidence>
<reference evidence="3" key="1">
    <citation type="submission" date="2017-05" db="EMBL/GenBank/DDBJ databases">
        <title>The Genome Sequence of EEnterococcus faecalis 9F2_4866.</title>
        <authorList>
            <consortium name="The Broad Institute Genomics Platform"/>
            <consortium name="The Broad Institute Genomic Center for Infectious Diseases"/>
            <person name="Earl A."/>
            <person name="Manson A."/>
            <person name="Schwartman J."/>
            <person name="Gilmore M."/>
            <person name="Abouelleil A."/>
            <person name="Cao P."/>
            <person name="Chapman S."/>
            <person name="Cusick C."/>
            <person name="Shea T."/>
            <person name="Young S."/>
            <person name="Neafsey D."/>
            <person name="Nusbaum C."/>
            <person name="Birren B."/>
        </authorList>
    </citation>
    <scope>NUCLEOTIDE SEQUENCE [LARGE SCALE GENOMIC DNA]</scope>
    <source>
        <strain evidence="3">12C11_DIV0727</strain>
    </source>
</reference>
<organism evidence="2 3">
    <name type="scientific">Candidatus Enterococcus lemimoniae</name>
    <dbReference type="NCBI Taxonomy" id="1834167"/>
    <lineage>
        <taxon>Bacteria</taxon>
        <taxon>Bacillati</taxon>
        <taxon>Bacillota</taxon>
        <taxon>Bacilli</taxon>
        <taxon>Lactobacillales</taxon>
        <taxon>Enterococcaceae</taxon>
        <taxon>Enterococcus</taxon>
    </lineage>
</organism>
<dbReference type="RefSeq" id="WP_086444561.1">
    <property type="nucleotide sequence ID" value="NZ_CP147248.1"/>
</dbReference>
<feature type="coiled-coil region" evidence="1">
    <location>
        <begin position="27"/>
        <end position="72"/>
    </location>
</feature>
<accession>A0ABZ2T337</accession>
<keyword evidence="3" id="KW-1185">Reference proteome</keyword>
<proteinExistence type="predicted"/>
<dbReference type="Proteomes" id="UP000195080">
    <property type="component" value="Chromosome"/>
</dbReference>
<reference evidence="2 3" key="2">
    <citation type="submission" date="2024-03" db="EMBL/GenBank/DDBJ databases">
        <title>The Genome Sequence of Enterococcus sp. DIV0727d.</title>
        <authorList>
            <consortium name="The Broad Institute Genomics Platform"/>
            <consortium name="The Broad Institute Microbial Omics Core"/>
            <consortium name="The Broad Institute Genomic Center for Infectious Diseases"/>
            <person name="Earl A."/>
            <person name="Manson A."/>
            <person name="Gilmore M."/>
            <person name="Schwartman J."/>
            <person name="Shea T."/>
            <person name="Abouelleil A."/>
            <person name="Cao P."/>
            <person name="Chapman S."/>
            <person name="Cusick C."/>
            <person name="Young S."/>
            <person name="Neafsey D."/>
            <person name="Nusbaum C."/>
            <person name="Birren B."/>
        </authorList>
    </citation>
    <scope>NUCLEOTIDE SEQUENCE [LARGE SCALE GENOMIC DNA]</scope>
    <source>
        <strain evidence="2 3">12C11_DIV0727</strain>
    </source>
</reference>